<keyword evidence="4" id="KW-0288">FMN</keyword>
<keyword evidence="5 13" id="KW-0808">Transferase</keyword>
<dbReference type="EC" id="2.7.7.2" evidence="13"/>
<dbReference type="GO" id="GO:0005524">
    <property type="term" value="F:ATP binding"/>
    <property type="evidence" value="ECO:0007669"/>
    <property type="project" value="UniProtKB-KW"/>
</dbReference>
<gene>
    <name evidence="13" type="ORF">HELGO_WM15913</name>
</gene>
<keyword evidence="6 13" id="KW-0548">Nucleotidyltransferase</keyword>
<dbReference type="GO" id="GO:0008531">
    <property type="term" value="F:riboflavin kinase activity"/>
    <property type="evidence" value="ECO:0007669"/>
    <property type="project" value="UniProtKB-EC"/>
</dbReference>
<reference evidence="13" key="1">
    <citation type="submission" date="2020-01" db="EMBL/GenBank/DDBJ databases">
        <authorList>
            <person name="Meier V. D."/>
            <person name="Meier V D."/>
        </authorList>
    </citation>
    <scope>NUCLEOTIDE SEQUENCE</scope>
    <source>
        <strain evidence="13">HLG_WM_MAG_06</strain>
    </source>
</reference>
<dbReference type="InterPro" id="IPR015865">
    <property type="entry name" value="Riboflavin_kinase_bac/euk"/>
</dbReference>
<dbReference type="EC" id="2.7.1.26" evidence="13"/>
<evidence type="ECO:0000256" key="8">
    <source>
        <dbReference type="ARBA" id="ARBA00022827"/>
    </source>
</evidence>
<sequence length="265" mass="29855">MYKNNIKSIAIGSFDGIHIGHKALISQVEAVVIIERNGGYLTPGYKRSFFVEQPCFFYHFEHIKALRAKEFVAKLKTDFPELEKIVVGYDFSFGYKKEGCTQMLQELFDGEVCIIEEVKSEDISVHSRIIKSEVLNGDIALVNQLLGRVYAIDGQVVSGQGLGKEKLVATLNLNARDYTLPKDGVYVTKTKVGDKWLKSVSFIGFRVTTDGSFAIETHVIDRDIGVLKGKVWVEFVAFIRENRKFDGLEALKKQINLDIIHAKTI</sequence>
<keyword evidence="7" id="KW-0547">Nucleotide-binding</keyword>
<comment type="similarity">
    <text evidence="2">Belongs to the RibF family.</text>
</comment>
<dbReference type="EMBL" id="CACVAP010000052">
    <property type="protein sequence ID" value="CAA6807301.1"/>
    <property type="molecule type" value="Genomic_DNA"/>
</dbReference>
<organism evidence="13">
    <name type="scientific">uncultured Sulfurovum sp</name>
    <dbReference type="NCBI Taxonomy" id="269237"/>
    <lineage>
        <taxon>Bacteria</taxon>
        <taxon>Pseudomonadati</taxon>
        <taxon>Campylobacterota</taxon>
        <taxon>Epsilonproteobacteria</taxon>
        <taxon>Campylobacterales</taxon>
        <taxon>Sulfurovaceae</taxon>
        <taxon>Sulfurovum</taxon>
        <taxon>environmental samples</taxon>
    </lineage>
</organism>
<dbReference type="Pfam" id="PF06574">
    <property type="entry name" value="FAD_syn"/>
    <property type="match status" value="2"/>
</dbReference>
<keyword evidence="8" id="KW-0274">FAD</keyword>
<dbReference type="PANTHER" id="PTHR22749">
    <property type="entry name" value="RIBOFLAVIN KINASE/FMN ADENYLYLTRANSFERASE"/>
    <property type="match status" value="1"/>
</dbReference>
<evidence type="ECO:0000256" key="5">
    <source>
        <dbReference type="ARBA" id="ARBA00022679"/>
    </source>
</evidence>
<dbReference type="InterPro" id="IPR023468">
    <property type="entry name" value="Riboflavin_kinase"/>
</dbReference>
<dbReference type="GO" id="GO:0009398">
    <property type="term" value="P:FMN biosynthetic process"/>
    <property type="evidence" value="ECO:0007669"/>
    <property type="project" value="TreeGrafter"/>
</dbReference>
<evidence type="ECO:0000256" key="9">
    <source>
        <dbReference type="ARBA" id="ARBA00022840"/>
    </source>
</evidence>
<dbReference type="SMART" id="SM00904">
    <property type="entry name" value="Flavokinase"/>
    <property type="match status" value="1"/>
</dbReference>
<evidence type="ECO:0000259" key="12">
    <source>
        <dbReference type="SMART" id="SM00904"/>
    </source>
</evidence>
<dbReference type="Gene3D" id="2.40.30.30">
    <property type="entry name" value="Riboflavin kinase-like"/>
    <property type="match status" value="1"/>
</dbReference>
<dbReference type="UniPathway" id="UPA00277">
    <property type="reaction ID" value="UER00407"/>
</dbReference>
<proteinExistence type="inferred from homology"/>
<dbReference type="Pfam" id="PF01687">
    <property type="entry name" value="Flavokinase"/>
    <property type="match status" value="1"/>
</dbReference>
<dbReference type="SUPFAM" id="SSF82114">
    <property type="entry name" value="Riboflavin kinase-like"/>
    <property type="match status" value="1"/>
</dbReference>
<keyword evidence="3" id="KW-0285">Flavoprotein</keyword>
<evidence type="ECO:0000256" key="6">
    <source>
        <dbReference type="ARBA" id="ARBA00022695"/>
    </source>
</evidence>
<dbReference type="AlphaFoldDB" id="A0A6S6SXP7"/>
<dbReference type="GO" id="GO:0009231">
    <property type="term" value="P:riboflavin biosynthetic process"/>
    <property type="evidence" value="ECO:0007669"/>
    <property type="project" value="InterPro"/>
</dbReference>
<dbReference type="GO" id="GO:0003919">
    <property type="term" value="F:FMN adenylyltransferase activity"/>
    <property type="evidence" value="ECO:0007669"/>
    <property type="project" value="UniProtKB-EC"/>
</dbReference>
<feature type="domain" description="Riboflavin kinase" evidence="12">
    <location>
        <begin position="145"/>
        <end position="265"/>
    </location>
</feature>
<dbReference type="NCBIfam" id="NF004162">
    <property type="entry name" value="PRK05627.1-5"/>
    <property type="match status" value="1"/>
</dbReference>
<evidence type="ECO:0000313" key="13">
    <source>
        <dbReference type="EMBL" id="CAA6807301.1"/>
    </source>
</evidence>
<dbReference type="Gene3D" id="3.40.50.620">
    <property type="entry name" value="HUPs"/>
    <property type="match status" value="2"/>
</dbReference>
<evidence type="ECO:0000256" key="11">
    <source>
        <dbReference type="ARBA" id="ARBA00049494"/>
    </source>
</evidence>
<dbReference type="InterPro" id="IPR023465">
    <property type="entry name" value="Riboflavin_kinase_dom_sf"/>
</dbReference>
<accession>A0A6S6SXP7</accession>
<evidence type="ECO:0000256" key="2">
    <source>
        <dbReference type="ARBA" id="ARBA00010214"/>
    </source>
</evidence>
<comment type="pathway">
    <text evidence="1">Cofactor biosynthesis; FAD biosynthesis; FAD from FMN: step 1/1.</text>
</comment>
<dbReference type="SUPFAM" id="SSF52374">
    <property type="entry name" value="Nucleotidylyl transferase"/>
    <property type="match status" value="1"/>
</dbReference>
<name>A0A6S6SXP7_9BACT</name>
<dbReference type="InterPro" id="IPR015864">
    <property type="entry name" value="FAD_synthase"/>
</dbReference>
<evidence type="ECO:0000256" key="3">
    <source>
        <dbReference type="ARBA" id="ARBA00022630"/>
    </source>
</evidence>
<dbReference type="GO" id="GO:0006747">
    <property type="term" value="P:FAD biosynthetic process"/>
    <property type="evidence" value="ECO:0007669"/>
    <property type="project" value="UniProtKB-UniPathway"/>
</dbReference>
<evidence type="ECO:0000256" key="7">
    <source>
        <dbReference type="ARBA" id="ARBA00022741"/>
    </source>
</evidence>
<protein>
    <submittedName>
        <fullName evidence="13">Riboflavin kinase )</fullName>
        <ecNumber evidence="13">2.7.1.26</ecNumber>
        <ecNumber evidence="13">2.7.7.2</ecNumber>
    </submittedName>
</protein>
<comment type="catalytic activity">
    <reaction evidence="11">
        <text>FMN + ATP + H(+) = FAD + diphosphate</text>
        <dbReference type="Rhea" id="RHEA:17237"/>
        <dbReference type="ChEBI" id="CHEBI:15378"/>
        <dbReference type="ChEBI" id="CHEBI:30616"/>
        <dbReference type="ChEBI" id="CHEBI:33019"/>
        <dbReference type="ChEBI" id="CHEBI:57692"/>
        <dbReference type="ChEBI" id="CHEBI:58210"/>
        <dbReference type="EC" id="2.7.7.2"/>
    </reaction>
</comment>
<dbReference type="PANTHER" id="PTHR22749:SF6">
    <property type="entry name" value="RIBOFLAVIN KINASE"/>
    <property type="match status" value="1"/>
</dbReference>
<comment type="catalytic activity">
    <reaction evidence="10">
        <text>riboflavin + ATP = FMN + ADP + H(+)</text>
        <dbReference type="Rhea" id="RHEA:14357"/>
        <dbReference type="ChEBI" id="CHEBI:15378"/>
        <dbReference type="ChEBI" id="CHEBI:30616"/>
        <dbReference type="ChEBI" id="CHEBI:57986"/>
        <dbReference type="ChEBI" id="CHEBI:58210"/>
        <dbReference type="ChEBI" id="CHEBI:456216"/>
        <dbReference type="EC" id="2.7.1.26"/>
    </reaction>
</comment>
<keyword evidence="9" id="KW-0067">ATP-binding</keyword>
<dbReference type="InterPro" id="IPR014729">
    <property type="entry name" value="Rossmann-like_a/b/a_fold"/>
</dbReference>
<evidence type="ECO:0000256" key="4">
    <source>
        <dbReference type="ARBA" id="ARBA00022643"/>
    </source>
</evidence>
<evidence type="ECO:0000256" key="1">
    <source>
        <dbReference type="ARBA" id="ARBA00004726"/>
    </source>
</evidence>
<evidence type="ECO:0000256" key="10">
    <source>
        <dbReference type="ARBA" id="ARBA00047880"/>
    </source>
</evidence>
<keyword evidence="13" id="KW-0418">Kinase</keyword>